<keyword evidence="1" id="KW-0732">Signal</keyword>
<feature type="chain" id="PRO_5017336764" evidence="1">
    <location>
        <begin position="19"/>
        <end position="102"/>
    </location>
</feature>
<evidence type="ECO:0000313" key="2">
    <source>
        <dbReference type="EMBL" id="RKG35866.1"/>
    </source>
</evidence>
<dbReference type="AlphaFoldDB" id="A0A3A8EQV7"/>
<accession>A0A3A8EQV7</accession>
<feature type="signal peptide" evidence="1">
    <location>
        <begin position="1"/>
        <end position="18"/>
    </location>
</feature>
<organism evidence="2 3">
    <name type="scientific">Acinetobacter guerrae</name>
    <dbReference type="NCBI Taxonomy" id="1843371"/>
    <lineage>
        <taxon>Bacteria</taxon>
        <taxon>Pseudomonadati</taxon>
        <taxon>Pseudomonadota</taxon>
        <taxon>Gammaproteobacteria</taxon>
        <taxon>Moraxellales</taxon>
        <taxon>Moraxellaceae</taxon>
        <taxon>Acinetobacter</taxon>
    </lineage>
</organism>
<comment type="caution">
    <text evidence="2">The sequence shown here is derived from an EMBL/GenBank/DDBJ whole genome shotgun (WGS) entry which is preliminary data.</text>
</comment>
<proteinExistence type="predicted"/>
<name>A0A3A8EQV7_9GAMM</name>
<reference evidence="2 3" key="1">
    <citation type="submission" date="2018-09" db="EMBL/GenBank/DDBJ databases">
        <title>The draft genome of Acinetobacter spp. strains.</title>
        <authorList>
            <person name="Qin J."/>
            <person name="Feng Y."/>
            <person name="Zong Z."/>
        </authorList>
    </citation>
    <scope>NUCLEOTIDE SEQUENCE [LARGE SCALE GENOMIC DNA]</scope>
    <source>
        <strain evidence="2 3">WCHAc060096</strain>
    </source>
</reference>
<evidence type="ECO:0000256" key="1">
    <source>
        <dbReference type="SAM" id="SignalP"/>
    </source>
</evidence>
<keyword evidence="3" id="KW-1185">Reference proteome</keyword>
<gene>
    <name evidence="2" type="ORF">D7V21_03080</name>
</gene>
<dbReference type="Proteomes" id="UP000269001">
    <property type="component" value="Unassembled WGS sequence"/>
</dbReference>
<dbReference type="RefSeq" id="WP_120369058.1">
    <property type="nucleotide sequence ID" value="NZ_LXGN01000034.1"/>
</dbReference>
<dbReference type="EMBL" id="RAXU01000002">
    <property type="protein sequence ID" value="RKG35866.1"/>
    <property type="molecule type" value="Genomic_DNA"/>
</dbReference>
<protein>
    <submittedName>
        <fullName evidence="2">Uncharacterized protein</fullName>
    </submittedName>
</protein>
<evidence type="ECO:0000313" key="3">
    <source>
        <dbReference type="Proteomes" id="UP000269001"/>
    </source>
</evidence>
<sequence length="102" mass="11444">MLRALLTVCMSLPALCFALTPDQECQQIAEVAAAVMQQRQEGVTYSAQQKISEKFTSEDTKAFYIDIVEDAYSEKQLNTDTAKDQAIQAFGKSYYDRCMAPE</sequence>